<accession>A0ACC3MRD1</accession>
<name>A0ACC3MRD1_9PEZI</name>
<organism evidence="1 2">
    <name type="scientific">Vermiconidia calcicola</name>
    <dbReference type="NCBI Taxonomy" id="1690605"/>
    <lineage>
        <taxon>Eukaryota</taxon>
        <taxon>Fungi</taxon>
        <taxon>Dikarya</taxon>
        <taxon>Ascomycota</taxon>
        <taxon>Pezizomycotina</taxon>
        <taxon>Dothideomycetes</taxon>
        <taxon>Dothideomycetidae</taxon>
        <taxon>Mycosphaerellales</taxon>
        <taxon>Extremaceae</taxon>
        <taxon>Vermiconidia</taxon>
    </lineage>
</organism>
<dbReference type="EMBL" id="JAUTXU010000167">
    <property type="protein sequence ID" value="KAK3701918.1"/>
    <property type="molecule type" value="Genomic_DNA"/>
</dbReference>
<gene>
    <name evidence="1" type="ORF">LTR37_015229</name>
</gene>
<evidence type="ECO:0000313" key="1">
    <source>
        <dbReference type="EMBL" id="KAK3701918.1"/>
    </source>
</evidence>
<comment type="caution">
    <text evidence="1">The sequence shown here is derived from an EMBL/GenBank/DDBJ whole genome shotgun (WGS) entry which is preliminary data.</text>
</comment>
<keyword evidence="2" id="KW-1185">Reference proteome</keyword>
<proteinExistence type="predicted"/>
<sequence>MAIETNYRRLADMEDNIKTSSNQIDRLTKELARLRAGLDDYRTKIEDAQTQLEDVQTQHETATAEFNALIQKTNNADSIHVAQTIQLPDRSRASTVVPAGSSTTSTAAEDTTTDENSGILQPTTVSSRRRVALPATTHSPTEEAPTEADKVKKFFSHIVQDRSGVFYAVSCHVCHANTPQRVPVGVGKNPYFTLQGLKSHYTVKHGYRGINDDETYAMSNKLKIPRTAVECITNGVQPTEPVIKPYSGDEDYRGRRDGAHTSKKRKSY</sequence>
<evidence type="ECO:0000313" key="2">
    <source>
        <dbReference type="Proteomes" id="UP001281147"/>
    </source>
</evidence>
<protein>
    <submittedName>
        <fullName evidence="1">Uncharacterized protein</fullName>
    </submittedName>
</protein>
<reference evidence="1" key="1">
    <citation type="submission" date="2023-07" db="EMBL/GenBank/DDBJ databases">
        <title>Black Yeasts Isolated from many extreme environments.</title>
        <authorList>
            <person name="Coleine C."/>
            <person name="Stajich J.E."/>
            <person name="Selbmann L."/>
        </authorList>
    </citation>
    <scope>NUCLEOTIDE SEQUENCE</scope>
    <source>
        <strain evidence="1">CCFEE 5714</strain>
    </source>
</reference>
<dbReference type="Proteomes" id="UP001281147">
    <property type="component" value="Unassembled WGS sequence"/>
</dbReference>